<protein>
    <submittedName>
        <fullName evidence="2">Puromycin N-acetyltransferase</fullName>
    </submittedName>
</protein>
<dbReference type="SUPFAM" id="SSF55729">
    <property type="entry name" value="Acyl-CoA N-acyltransferases (Nat)"/>
    <property type="match status" value="1"/>
</dbReference>
<proteinExistence type="predicted"/>
<dbReference type="PANTHER" id="PTHR42791:SF17">
    <property type="entry name" value="ACETYLTRANSFERASE, GNAT FAMILY FAMILY (AFU_ORTHOLOGUE AFUA_8G05690)"/>
    <property type="match status" value="1"/>
</dbReference>
<dbReference type="EMBL" id="MU860404">
    <property type="protein sequence ID" value="KAK4234192.1"/>
    <property type="molecule type" value="Genomic_DNA"/>
</dbReference>
<sequence length="260" mass="28832">MPFLVLPALIPDIRAVYDVYFAAFTADADGRRLLDILFPGGVTSTEFRDAHTKGTLAWWHTSDTQYTFKCLDSDTGEVVGMALCDVFVNPRGEKERAMPEVGWLQGRDKERAERVLGTLWRARERIWGGGRYIYIHAFAVHPKHQGRGAGAALVQALIDLSESTGLPIYLESSPGSQGLYKKMGFMQVPGEVARVVHEAAVLGTEKDVEVPLMIKLPASITGSSSETGKSVEEVYLDWYRRRDIGDEKANGTGETKVRRQ</sequence>
<organism evidence="2 3">
    <name type="scientific">Achaetomium macrosporum</name>
    <dbReference type="NCBI Taxonomy" id="79813"/>
    <lineage>
        <taxon>Eukaryota</taxon>
        <taxon>Fungi</taxon>
        <taxon>Dikarya</taxon>
        <taxon>Ascomycota</taxon>
        <taxon>Pezizomycotina</taxon>
        <taxon>Sordariomycetes</taxon>
        <taxon>Sordariomycetidae</taxon>
        <taxon>Sordariales</taxon>
        <taxon>Chaetomiaceae</taxon>
        <taxon>Achaetomium</taxon>
    </lineage>
</organism>
<feature type="domain" description="N-acetyltransferase" evidence="1">
    <location>
        <begin position="66"/>
        <end position="217"/>
    </location>
</feature>
<dbReference type="PANTHER" id="PTHR42791">
    <property type="entry name" value="GNAT FAMILY ACETYLTRANSFERASE"/>
    <property type="match status" value="1"/>
</dbReference>
<dbReference type="InterPro" id="IPR052523">
    <property type="entry name" value="Trichothecene_AcTrans"/>
</dbReference>
<evidence type="ECO:0000259" key="1">
    <source>
        <dbReference type="PROSITE" id="PS51186"/>
    </source>
</evidence>
<gene>
    <name evidence="2" type="ORF">C8A03DRAFT_47419</name>
</gene>
<dbReference type="Gene3D" id="3.40.630.30">
    <property type="match status" value="1"/>
</dbReference>
<reference evidence="2" key="1">
    <citation type="journal article" date="2023" name="Mol. Phylogenet. Evol.">
        <title>Genome-scale phylogeny and comparative genomics of the fungal order Sordariales.</title>
        <authorList>
            <person name="Hensen N."/>
            <person name="Bonometti L."/>
            <person name="Westerberg I."/>
            <person name="Brannstrom I.O."/>
            <person name="Guillou S."/>
            <person name="Cros-Aarteil S."/>
            <person name="Calhoun S."/>
            <person name="Haridas S."/>
            <person name="Kuo A."/>
            <person name="Mondo S."/>
            <person name="Pangilinan J."/>
            <person name="Riley R."/>
            <person name="LaButti K."/>
            <person name="Andreopoulos B."/>
            <person name="Lipzen A."/>
            <person name="Chen C."/>
            <person name="Yan M."/>
            <person name="Daum C."/>
            <person name="Ng V."/>
            <person name="Clum A."/>
            <person name="Steindorff A."/>
            <person name="Ohm R.A."/>
            <person name="Martin F."/>
            <person name="Silar P."/>
            <person name="Natvig D.O."/>
            <person name="Lalanne C."/>
            <person name="Gautier V."/>
            <person name="Ament-Velasquez S.L."/>
            <person name="Kruys A."/>
            <person name="Hutchinson M.I."/>
            <person name="Powell A.J."/>
            <person name="Barry K."/>
            <person name="Miller A.N."/>
            <person name="Grigoriev I.V."/>
            <person name="Debuchy R."/>
            <person name="Gladieux P."/>
            <person name="Hiltunen Thoren M."/>
            <person name="Johannesson H."/>
        </authorList>
    </citation>
    <scope>NUCLEOTIDE SEQUENCE</scope>
    <source>
        <strain evidence="2">CBS 532.94</strain>
    </source>
</reference>
<dbReference type="InterPro" id="IPR000182">
    <property type="entry name" value="GNAT_dom"/>
</dbReference>
<dbReference type="AlphaFoldDB" id="A0AAN7C360"/>
<evidence type="ECO:0000313" key="2">
    <source>
        <dbReference type="EMBL" id="KAK4234192.1"/>
    </source>
</evidence>
<reference evidence="2" key="2">
    <citation type="submission" date="2023-05" db="EMBL/GenBank/DDBJ databases">
        <authorList>
            <consortium name="Lawrence Berkeley National Laboratory"/>
            <person name="Steindorff A."/>
            <person name="Hensen N."/>
            <person name="Bonometti L."/>
            <person name="Westerberg I."/>
            <person name="Brannstrom I.O."/>
            <person name="Guillou S."/>
            <person name="Cros-Aarteil S."/>
            <person name="Calhoun S."/>
            <person name="Haridas S."/>
            <person name="Kuo A."/>
            <person name="Mondo S."/>
            <person name="Pangilinan J."/>
            <person name="Riley R."/>
            <person name="Labutti K."/>
            <person name="Andreopoulos B."/>
            <person name="Lipzen A."/>
            <person name="Chen C."/>
            <person name="Yanf M."/>
            <person name="Daum C."/>
            <person name="Ng V."/>
            <person name="Clum A."/>
            <person name="Ohm R."/>
            <person name="Martin F."/>
            <person name="Silar P."/>
            <person name="Natvig D."/>
            <person name="Lalanne C."/>
            <person name="Gautier V."/>
            <person name="Ament-Velasquez S.L."/>
            <person name="Kruys A."/>
            <person name="Hutchinson M.I."/>
            <person name="Powell A.J."/>
            <person name="Barry K."/>
            <person name="Miller A.N."/>
            <person name="Grigoriev I.V."/>
            <person name="Debuchy R."/>
            <person name="Gladieux P."/>
            <person name="Thoren M.H."/>
            <person name="Johannesson H."/>
        </authorList>
    </citation>
    <scope>NUCLEOTIDE SEQUENCE</scope>
    <source>
        <strain evidence="2">CBS 532.94</strain>
    </source>
</reference>
<evidence type="ECO:0000313" key="3">
    <source>
        <dbReference type="Proteomes" id="UP001303760"/>
    </source>
</evidence>
<dbReference type="CDD" id="cd04301">
    <property type="entry name" value="NAT_SF"/>
    <property type="match status" value="1"/>
</dbReference>
<dbReference type="PROSITE" id="PS51186">
    <property type="entry name" value="GNAT"/>
    <property type="match status" value="1"/>
</dbReference>
<comment type="caution">
    <text evidence="2">The sequence shown here is derived from an EMBL/GenBank/DDBJ whole genome shotgun (WGS) entry which is preliminary data.</text>
</comment>
<keyword evidence="3" id="KW-1185">Reference proteome</keyword>
<accession>A0AAN7C360</accession>
<dbReference type="InterPro" id="IPR016181">
    <property type="entry name" value="Acyl_CoA_acyltransferase"/>
</dbReference>
<dbReference type="GO" id="GO:0016747">
    <property type="term" value="F:acyltransferase activity, transferring groups other than amino-acyl groups"/>
    <property type="evidence" value="ECO:0007669"/>
    <property type="project" value="InterPro"/>
</dbReference>
<dbReference type="Pfam" id="PF00583">
    <property type="entry name" value="Acetyltransf_1"/>
    <property type="match status" value="1"/>
</dbReference>
<dbReference type="Proteomes" id="UP001303760">
    <property type="component" value="Unassembled WGS sequence"/>
</dbReference>
<name>A0AAN7C360_9PEZI</name>